<dbReference type="PANTHER" id="PTHR23113">
    <property type="entry name" value="GUANINE NUCLEOTIDE EXCHANGE FACTOR"/>
    <property type="match status" value="1"/>
</dbReference>
<dbReference type="PANTHER" id="PTHR23113:SF99">
    <property type="entry name" value="RASGEF DOMAIN-CONTAINING PROTEIN"/>
    <property type="match status" value="1"/>
</dbReference>
<dbReference type="SMART" id="SM00325">
    <property type="entry name" value="RhoGEF"/>
    <property type="match status" value="1"/>
</dbReference>
<dbReference type="PROSITE" id="PS50010">
    <property type="entry name" value="DH_2"/>
    <property type="match status" value="1"/>
</dbReference>
<accession>A0AAE0ZAV9</accession>
<dbReference type="CDD" id="cd00155">
    <property type="entry name" value="RasGEF"/>
    <property type="match status" value="1"/>
</dbReference>
<feature type="compositionally biased region" description="Low complexity" evidence="3">
    <location>
        <begin position="1013"/>
        <end position="1045"/>
    </location>
</feature>
<feature type="compositionally biased region" description="Polar residues" evidence="3">
    <location>
        <begin position="1089"/>
        <end position="1111"/>
    </location>
</feature>
<feature type="compositionally biased region" description="Polar residues" evidence="3">
    <location>
        <begin position="1152"/>
        <end position="1162"/>
    </location>
</feature>
<dbReference type="Pfam" id="PF00617">
    <property type="entry name" value="RasGEF"/>
    <property type="match status" value="1"/>
</dbReference>
<protein>
    <submittedName>
        <fullName evidence="8">Uncharacterized protein</fullName>
    </submittedName>
</protein>
<feature type="compositionally biased region" description="Low complexity" evidence="3">
    <location>
        <begin position="984"/>
        <end position="996"/>
    </location>
</feature>
<dbReference type="InterPro" id="IPR019804">
    <property type="entry name" value="Ras_G-nucl-exch_fac_CS"/>
</dbReference>
<dbReference type="SMART" id="SM00147">
    <property type="entry name" value="RasGEF"/>
    <property type="match status" value="1"/>
</dbReference>
<evidence type="ECO:0000313" key="8">
    <source>
        <dbReference type="EMBL" id="KAK3766069.1"/>
    </source>
</evidence>
<dbReference type="Pfam" id="PF00169">
    <property type="entry name" value="PH"/>
    <property type="match status" value="1"/>
</dbReference>
<evidence type="ECO:0000259" key="4">
    <source>
        <dbReference type="PROSITE" id="PS50003"/>
    </source>
</evidence>
<dbReference type="CDD" id="cd06224">
    <property type="entry name" value="REM"/>
    <property type="match status" value="1"/>
</dbReference>
<evidence type="ECO:0000256" key="1">
    <source>
        <dbReference type="ARBA" id="ARBA00022658"/>
    </source>
</evidence>
<evidence type="ECO:0000259" key="7">
    <source>
        <dbReference type="PROSITE" id="PS50212"/>
    </source>
</evidence>
<dbReference type="InterPro" id="IPR001895">
    <property type="entry name" value="RASGEF_cat_dom"/>
</dbReference>
<feature type="domain" description="PH" evidence="4">
    <location>
        <begin position="22"/>
        <end position="127"/>
    </location>
</feature>
<dbReference type="PROSITE" id="PS50009">
    <property type="entry name" value="RASGEF_CAT"/>
    <property type="match status" value="1"/>
</dbReference>
<dbReference type="GO" id="GO:0005085">
    <property type="term" value="F:guanyl-nucleotide exchange factor activity"/>
    <property type="evidence" value="ECO:0007669"/>
    <property type="project" value="UniProtKB-KW"/>
</dbReference>
<feature type="compositionally biased region" description="Low complexity" evidence="3">
    <location>
        <begin position="809"/>
        <end position="830"/>
    </location>
</feature>
<dbReference type="Pfam" id="PF00621">
    <property type="entry name" value="RhoGEF"/>
    <property type="match status" value="1"/>
</dbReference>
<feature type="region of interest" description="Disordered" evidence="3">
    <location>
        <begin position="1150"/>
        <end position="1192"/>
    </location>
</feature>
<feature type="region of interest" description="Disordered" evidence="3">
    <location>
        <begin position="946"/>
        <end position="1047"/>
    </location>
</feature>
<dbReference type="Gene3D" id="1.20.870.10">
    <property type="entry name" value="Son of sevenless (SoS) protein Chain: S domain 1"/>
    <property type="match status" value="1"/>
</dbReference>
<dbReference type="Gene3D" id="1.20.900.10">
    <property type="entry name" value="Dbl homology (DH) domain"/>
    <property type="match status" value="1"/>
</dbReference>
<proteinExistence type="predicted"/>
<dbReference type="EMBL" id="JAWDGP010004263">
    <property type="protein sequence ID" value="KAK3766069.1"/>
    <property type="molecule type" value="Genomic_DNA"/>
</dbReference>
<dbReference type="SUPFAM" id="SSF48366">
    <property type="entry name" value="Ras GEF"/>
    <property type="match status" value="1"/>
</dbReference>
<dbReference type="PROSITE" id="PS50212">
    <property type="entry name" value="RASGEF_NTER"/>
    <property type="match status" value="1"/>
</dbReference>
<feature type="compositionally biased region" description="Polar residues" evidence="3">
    <location>
        <begin position="958"/>
        <end position="983"/>
    </location>
</feature>
<name>A0AAE0ZAV9_9GAST</name>
<dbReference type="Gene3D" id="2.30.29.30">
    <property type="entry name" value="Pleckstrin-homology domain (PH domain)/Phosphotyrosine-binding domain (PTB)"/>
    <property type="match status" value="2"/>
</dbReference>
<dbReference type="SUPFAM" id="SSF48065">
    <property type="entry name" value="DBL homology domain (DH-domain)"/>
    <property type="match status" value="1"/>
</dbReference>
<keyword evidence="1 2" id="KW-0344">Guanine-nucleotide releasing factor</keyword>
<dbReference type="InterPro" id="IPR008937">
    <property type="entry name" value="Ras-like_GEF"/>
</dbReference>
<keyword evidence="9" id="KW-1185">Reference proteome</keyword>
<dbReference type="GO" id="GO:0005886">
    <property type="term" value="C:plasma membrane"/>
    <property type="evidence" value="ECO:0007669"/>
    <property type="project" value="TreeGrafter"/>
</dbReference>
<dbReference type="Pfam" id="PF00618">
    <property type="entry name" value="RasGEF_N"/>
    <property type="match status" value="1"/>
</dbReference>
<organism evidence="8 9">
    <name type="scientific">Elysia crispata</name>
    <name type="common">lettuce slug</name>
    <dbReference type="NCBI Taxonomy" id="231223"/>
    <lineage>
        <taxon>Eukaryota</taxon>
        <taxon>Metazoa</taxon>
        <taxon>Spiralia</taxon>
        <taxon>Lophotrochozoa</taxon>
        <taxon>Mollusca</taxon>
        <taxon>Gastropoda</taxon>
        <taxon>Heterobranchia</taxon>
        <taxon>Euthyneura</taxon>
        <taxon>Panpulmonata</taxon>
        <taxon>Sacoglossa</taxon>
        <taxon>Placobranchoidea</taxon>
        <taxon>Plakobranchidae</taxon>
        <taxon>Elysia</taxon>
    </lineage>
</organism>
<dbReference type="PROSITE" id="PS50096">
    <property type="entry name" value="IQ"/>
    <property type="match status" value="1"/>
</dbReference>
<dbReference type="SMART" id="SM00229">
    <property type="entry name" value="RasGEFN"/>
    <property type="match status" value="1"/>
</dbReference>
<evidence type="ECO:0000256" key="3">
    <source>
        <dbReference type="SAM" id="MobiDB-lite"/>
    </source>
</evidence>
<feature type="domain" description="N-terminal Ras-GEF" evidence="7">
    <location>
        <begin position="675"/>
        <end position="811"/>
    </location>
</feature>
<evidence type="ECO:0000259" key="6">
    <source>
        <dbReference type="PROSITE" id="PS50010"/>
    </source>
</evidence>
<comment type="caution">
    <text evidence="8">The sequence shown here is derived from an EMBL/GenBank/DDBJ whole genome shotgun (WGS) entry which is preliminary data.</text>
</comment>
<dbReference type="InterPro" id="IPR023578">
    <property type="entry name" value="Ras_GEF_dom_sf"/>
</dbReference>
<dbReference type="SMART" id="SM00233">
    <property type="entry name" value="PH"/>
    <property type="match status" value="2"/>
</dbReference>
<feature type="region of interest" description="Disordered" evidence="3">
    <location>
        <begin position="730"/>
        <end position="830"/>
    </location>
</feature>
<dbReference type="InterPro" id="IPR000651">
    <property type="entry name" value="Ras-like_Gua-exchang_fac_N"/>
</dbReference>
<evidence type="ECO:0000259" key="5">
    <source>
        <dbReference type="PROSITE" id="PS50009"/>
    </source>
</evidence>
<dbReference type="Proteomes" id="UP001283361">
    <property type="component" value="Unassembled WGS sequence"/>
</dbReference>
<sequence length="1629" mass="182466">MQKNLRISEGQLLYLANKGRVENSICGYLYKRSADMAKWQQRYFVLYQNVLFYFDNETSARPSGVALLEGAYCDRIIAPVAIKGRETEKQYCFTITYKIEGQRQYDLRSESETECNAWIDAIKRASYSKVLEQKEELEQKHLHLLQILDSERQAKWHYVQQTEELACEVKKLKEELQKFKKEVYGNHAKVDEETDDLKKIKKVQSFFRGWLCRRRWKQIVELYIRSPHAESMRKRNSIVFSMVECEEEYNRQLSCLVTCFLRPLRMAASSKKPPITHDDVNSIFLNSETLLFLHQIFLKGLTARLENWPTLVLGDLFDMLLPMLSIYQEYVRNHHYSLQVLAEYKQKFEFNNLLKRYEEKPACEGRTLETFLTYPMHQVPRYIITLHELLAHTPHDHVERKSLEFAKSKLEELSRVMHDEVSETENIRKNLAIERMIVEGCDILLDVNQTFVRQGPLLQILHDKGKSSRGRLGSFSSSFKESKKEVVRQVFLFTNHLLLTTRASNGRLHLAKHTGKVVLIDCTLIEDPNSDIFFFDEETLLVDAERASSVDSNISLGSATGANLLPFQGLTDRDVKPDYNGLDFRLIIDSKSGPPVTITLVASTLHEKAAWCSDISQCIENLHYSDLLNSSMSESSSVTMPQSVRYIHSTQIWSDPKLFRDDVDIKFSRTLNSCKVPQIRHASVERLLDRLTDLRFLSIDFLNTFLLTYRVFTTGQTLLEALRKVYKSHEGGAHSDSVGGGQLNTSLTSVAAQAQAEEEGVEQMSSPPEFTGEPPEIDSRFVIKPQPEKLRRISTGSGKADDEESAVAGGKSDSSGIYGGSSSSAASSPRVSFSSELRTLIPHIQPHPLPSQKLERAESCESDDSKYELSSFLQPPRRLLAPIASCETLYDHDVPDIPAIRHHESVSPTDHQQQHPQHITTGIILSDGDLLEESCLDYAEVTDDSKLLPPSIGDRVGGSTSNDSLASPSSPRTIKSAVSSDTLTPGTPRTPGGTPRCSPLISPFGSPKKINVPGLGLKKSSGNKLNGGSSSSSGSPKRPSTPSSRVMETSYTLDALALSPSSSPIRIVRPRPMSSPVRIPSPLLPGTQKRASSPGRITTSPGTLRSPTSSPKLRRAPSPISYSYSSPNIVAPMIKIRPFSGKRGSAEAESISMVSSPRSSLAQIDGSPPTRAKAGTVVTSSRASTRRSSSSAATTAFAAATAGLASCADQQQKGIARYLSTGTGTLDARPVMKKRESVISTAATMRVLNVLKHWVSKHQQSIYSTKTVLCRDIEFYVHTGRANSTSSSSSTVFIGSALTLRVIKVLKNWIFSNYQDFESDPELKSQVVDLLEEMVVNTNLLPTEHKAAASILRTISKEPSPEKRVDLTQLLLPPTQPSKDNLDTLSALDIAEQLTYLDHQIFIAIRSEELLSQAWMKPNKCHKAQHVLLVSKRFNEVSRLVVSEIVSRGNMQDRVACIEKWAAIADICRCMHNYNGVLQICAAFVNSSVYRLKKTWEKLSKQNRQMIERLQNLVSSEGRFKNMRDALHRCDPPCIPYLGMYLTDLSFIEEGTPNVTEDGLVNFSKMRMIAHVIREIRLFQQTSYKIEHHPRVTSYLLDPSRLLDEDQTYKASLGIEPKQSRLSVISTPS</sequence>
<dbReference type="SUPFAM" id="SSF50729">
    <property type="entry name" value="PH domain-like"/>
    <property type="match status" value="2"/>
</dbReference>
<evidence type="ECO:0000313" key="9">
    <source>
        <dbReference type="Proteomes" id="UP001283361"/>
    </source>
</evidence>
<evidence type="ECO:0000256" key="2">
    <source>
        <dbReference type="PROSITE-ProRule" id="PRU00168"/>
    </source>
</evidence>
<feature type="domain" description="Ras-GEF" evidence="5">
    <location>
        <begin position="1386"/>
        <end position="1618"/>
    </location>
</feature>
<dbReference type="InterPro" id="IPR036964">
    <property type="entry name" value="RASGEF_cat_dom_sf"/>
</dbReference>
<dbReference type="InterPro" id="IPR035899">
    <property type="entry name" value="DBL_dom_sf"/>
</dbReference>
<feature type="domain" description="DH" evidence="6">
    <location>
        <begin position="234"/>
        <end position="420"/>
    </location>
</feature>
<dbReference type="PROSITE" id="PS00720">
    <property type="entry name" value="RASGEF"/>
    <property type="match status" value="1"/>
</dbReference>
<feature type="compositionally biased region" description="Basic and acidic residues" evidence="3">
    <location>
        <begin position="777"/>
        <end position="791"/>
    </location>
</feature>
<dbReference type="InterPro" id="IPR001849">
    <property type="entry name" value="PH_domain"/>
</dbReference>
<dbReference type="GO" id="GO:0007265">
    <property type="term" value="P:Ras protein signal transduction"/>
    <property type="evidence" value="ECO:0007669"/>
    <property type="project" value="TreeGrafter"/>
</dbReference>
<feature type="region of interest" description="Disordered" evidence="3">
    <location>
        <begin position="1063"/>
        <end position="1120"/>
    </location>
</feature>
<feature type="compositionally biased region" description="Low complexity" evidence="3">
    <location>
        <begin position="1179"/>
        <end position="1192"/>
    </location>
</feature>
<dbReference type="Gene3D" id="1.10.840.10">
    <property type="entry name" value="Ras guanine-nucleotide exchange factors catalytic domain"/>
    <property type="match status" value="1"/>
</dbReference>
<dbReference type="CDD" id="cd00160">
    <property type="entry name" value="RhoGEF"/>
    <property type="match status" value="1"/>
</dbReference>
<dbReference type="InterPro" id="IPR011993">
    <property type="entry name" value="PH-like_dom_sf"/>
</dbReference>
<dbReference type="InterPro" id="IPR000219">
    <property type="entry name" value="DH_dom"/>
</dbReference>
<dbReference type="PROSITE" id="PS50003">
    <property type="entry name" value="PH_DOMAIN"/>
    <property type="match status" value="1"/>
</dbReference>
<gene>
    <name evidence="8" type="ORF">RRG08_002305</name>
</gene>
<reference evidence="8" key="1">
    <citation type="journal article" date="2023" name="G3 (Bethesda)">
        <title>A reference genome for the long-term kleptoplast-retaining sea slug Elysia crispata morphotype clarki.</title>
        <authorList>
            <person name="Eastman K.E."/>
            <person name="Pendleton A.L."/>
            <person name="Shaikh M.A."/>
            <person name="Suttiyut T."/>
            <person name="Ogas R."/>
            <person name="Tomko P."/>
            <person name="Gavelis G."/>
            <person name="Widhalm J.R."/>
            <person name="Wisecaver J.H."/>
        </authorList>
    </citation>
    <scope>NUCLEOTIDE SEQUENCE</scope>
    <source>
        <strain evidence="8">ECLA1</strain>
    </source>
</reference>
<feature type="compositionally biased region" description="Low complexity" evidence="3">
    <location>
        <begin position="1063"/>
        <end position="1081"/>
    </location>
</feature>